<dbReference type="AlphaFoldDB" id="A0A5C7GJP5"/>
<sequence length="219" mass="23534">MKNLSFITLVLTFIILTFSCSTDVDFYSGSEDLISETRHTGAFSKVSSEGIITVNITQGPTATVEIIADDNIIHRVTTKTSNNRLELSLKDGSYSNLSITANITMPNLTYLENSGSGNMFVTNMNTNDAITISNSGSGDITMSGSVNNMALESEGSGRFYGFEYITENAKVEIEGSGDCEVYTTENLNVEIDGSANVYYKGSPTISSDISGSGHIMNEN</sequence>
<organism evidence="3 4">
    <name type="scientific">Seonamhaeicola maritimus</name>
    <dbReference type="NCBI Taxonomy" id="2591822"/>
    <lineage>
        <taxon>Bacteria</taxon>
        <taxon>Pseudomonadati</taxon>
        <taxon>Bacteroidota</taxon>
        <taxon>Flavobacteriia</taxon>
        <taxon>Flavobacteriales</taxon>
        <taxon>Flavobacteriaceae</taxon>
    </lineage>
</organism>
<dbReference type="Proteomes" id="UP000321080">
    <property type="component" value="Unassembled WGS sequence"/>
</dbReference>
<evidence type="ECO:0000313" key="4">
    <source>
        <dbReference type="Proteomes" id="UP000321080"/>
    </source>
</evidence>
<dbReference type="PANTHER" id="PTHR39200">
    <property type="entry name" value="HYPOTHETICAL EXPORTED PROTEIN"/>
    <property type="match status" value="1"/>
</dbReference>
<reference evidence="3 4" key="1">
    <citation type="submission" date="2019-08" db="EMBL/GenBank/DDBJ databases">
        <title>Seonamhaeicola sediminis sp. nov., isolated from marine sediment.</title>
        <authorList>
            <person name="Cao W.R."/>
        </authorList>
    </citation>
    <scope>NUCLEOTIDE SEQUENCE [LARGE SCALE GENOMIC DNA]</scope>
    <source>
        <strain evidence="3 4">1505</strain>
    </source>
</reference>
<name>A0A5C7GJP5_9FLAO</name>
<accession>A0A5C7GJP5</accession>
<feature type="domain" description="Putative auto-transporter adhesin head GIN" evidence="2">
    <location>
        <begin position="42"/>
        <end position="203"/>
    </location>
</feature>
<dbReference type="InterPro" id="IPR021255">
    <property type="entry name" value="DUF2807"/>
</dbReference>
<comment type="caution">
    <text evidence="3">The sequence shown here is derived from an EMBL/GenBank/DDBJ whole genome shotgun (WGS) entry which is preliminary data.</text>
</comment>
<feature type="chain" id="PRO_5022945885" evidence="1">
    <location>
        <begin position="24"/>
        <end position="219"/>
    </location>
</feature>
<gene>
    <name evidence="3" type="ORF">FUA22_00275</name>
</gene>
<dbReference type="EMBL" id="VRKQ01000008">
    <property type="protein sequence ID" value="TXG38357.1"/>
    <property type="molecule type" value="Genomic_DNA"/>
</dbReference>
<proteinExistence type="predicted"/>
<keyword evidence="1" id="KW-0732">Signal</keyword>
<dbReference type="OrthoDB" id="1442792at2"/>
<dbReference type="Pfam" id="PF10988">
    <property type="entry name" value="DUF2807"/>
    <property type="match status" value="1"/>
</dbReference>
<dbReference type="Gene3D" id="2.160.20.120">
    <property type="match status" value="1"/>
</dbReference>
<evidence type="ECO:0000313" key="3">
    <source>
        <dbReference type="EMBL" id="TXG38357.1"/>
    </source>
</evidence>
<dbReference type="PANTHER" id="PTHR39200:SF1">
    <property type="entry name" value="AUTO-TRANSPORTER ADHESIN HEAD GIN DOMAIN-CONTAINING PROTEIN-RELATED"/>
    <property type="match status" value="1"/>
</dbReference>
<dbReference type="PROSITE" id="PS51257">
    <property type="entry name" value="PROKAR_LIPOPROTEIN"/>
    <property type="match status" value="1"/>
</dbReference>
<evidence type="ECO:0000259" key="2">
    <source>
        <dbReference type="Pfam" id="PF10988"/>
    </source>
</evidence>
<dbReference type="RefSeq" id="WP_147765501.1">
    <property type="nucleotide sequence ID" value="NZ_VRKQ01000008.1"/>
</dbReference>
<evidence type="ECO:0000256" key="1">
    <source>
        <dbReference type="SAM" id="SignalP"/>
    </source>
</evidence>
<keyword evidence="4" id="KW-1185">Reference proteome</keyword>
<feature type="signal peptide" evidence="1">
    <location>
        <begin position="1"/>
        <end position="23"/>
    </location>
</feature>
<protein>
    <submittedName>
        <fullName evidence="3">DUF2807 domain-containing protein</fullName>
    </submittedName>
</protein>